<evidence type="ECO:0000313" key="3">
    <source>
        <dbReference type="Proteomes" id="UP000640583"/>
    </source>
</evidence>
<dbReference type="Gene3D" id="2.40.128.130">
    <property type="entry name" value="Autotransporter beta-domain"/>
    <property type="match status" value="1"/>
</dbReference>
<evidence type="ECO:0000259" key="1">
    <source>
        <dbReference type="PROSITE" id="PS51208"/>
    </source>
</evidence>
<feature type="non-terminal residue" evidence="2">
    <location>
        <position position="1"/>
    </location>
</feature>
<dbReference type="Pfam" id="PF19078">
    <property type="entry name" value="Big_12"/>
    <property type="match status" value="1"/>
</dbReference>
<dbReference type="InterPro" id="IPR013783">
    <property type="entry name" value="Ig-like_fold"/>
</dbReference>
<dbReference type="SMART" id="SM00869">
    <property type="entry name" value="Autotransporter"/>
    <property type="match status" value="1"/>
</dbReference>
<sequence>DQSVASGAGVTLNGSASDANDVGQVLTYSWLQTGGVSVTLNDGTVASPAFTAPVVAISDSEILTFRLIVNDGFVDSTLDTVAITVNGPVNTPPTADAGSDRSVASGAGVTLNGSASDANDVGQMLTYSWIQTGGISVLPSGSTAQNPAITVPDFPAGQPPHVLTFELTVNDGFEDSLVSTVTVTVNPPADITRPTVTLSGAPSMHDGNTLISLRIEFSEVVTGFAPEDIDVQNGNVVAFANYVTHHQILIRPQNAAQAVVVSVVENGAEDLSGNGNEASAPVSISGNSVETTQREVDEFLKQRGMLLTRAQPNLSRFLSSGTPGSFALNGSATRGHLNFATGSDARVWTNAMGIWSDEDGQKQSYAHLALGSHILTTDTLVIGAMAQFDRADSTLTDSRIESTGYLIGPYFVARLSKQPLIFSGSLLHGRTKNDRTPTGQPTDQFDSTRTLATLGVEGSVDLERGIRMIPSLDVFYLNDKRHAYVDSANTTIPEQEITQSTARLGLGFEIPLALETADVLLTPGISASFSDTRGAFSNESSSQWGAEMGAVLALSDKASITVDVFYDGIGDSTTDIYGGSLLFELKF</sequence>
<dbReference type="Proteomes" id="UP000640583">
    <property type="component" value="Unassembled WGS sequence"/>
</dbReference>
<dbReference type="PROSITE" id="PS51208">
    <property type="entry name" value="AUTOTRANSPORTER"/>
    <property type="match status" value="1"/>
</dbReference>
<dbReference type="InterPro" id="IPR044048">
    <property type="entry name" value="Big_12"/>
</dbReference>
<dbReference type="Gene3D" id="2.60.40.10">
    <property type="entry name" value="Immunoglobulins"/>
    <property type="match status" value="2"/>
</dbReference>
<dbReference type="SUPFAM" id="SSF103515">
    <property type="entry name" value="Autotransporter"/>
    <property type="match status" value="1"/>
</dbReference>
<name>A0A8J7ID36_9RHOB</name>
<dbReference type="AlphaFoldDB" id="A0A8J7ID36"/>
<organism evidence="2 3">
    <name type="scientific">Halocynthiibacter styelae</name>
    <dbReference type="NCBI Taxonomy" id="2761955"/>
    <lineage>
        <taxon>Bacteria</taxon>
        <taxon>Pseudomonadati</taxon>
        <taxon>Pseudomonadota</taxon>
        <taxon>Alphaproteobacteria</taxon>
        <taxon>Rhodobacterales</taxon>
        <taxon>Paracoccaceae</taxon>
        <taxon>Halocynthiibacter</taxon>
    </lineage>
</organism>
<dbReference type="EMBL" id="JADCKQ010000007">
    <property type="protein sequence ID" value="MBI1494023.1"/>
    <property type="molecule type" value="Genomic_DNA"/>
</dbReference>
<protein>
    <submittedName>
        <fullName evidence="2">Autotransporter outer membrane beta-barrel domain-containing protein</fullName>
    </submittedName>
</protein>
<accession>A0A8J7ID36</accession>
<keyword evidence="3" id="KW-1185">Reference proteome</keyword>
<comment type="caution">
    <text evidence="2">The sequence shown here is derived from an EMBL/GenBank/DDBJ whole genome shotgun (WGS) entry which is preliminary data.</text>
</comment>
<evidence type="ECO:0000313" key="2">
    <source>
        <dbReference type="EMBL" id="MBI1494023.1"/>
    </source>
</evidence>
<reference evidence="2" key="1">
    <citation type="submission" date="2020-10" db="EMBL/GenBank/DDBJ databases">
        <title>Paenihalocynthiibacter styelae gen. nov., sp. nov., isolated from stalked sea squirt Styela clava.</title>
        <authorList>
            <person name="Kim Y.-O."/>
            <person name="Yoon J.-H."/>
        </authorList>
    </citation>
    <scope>NUCLEOTIDE SEQUENCE</scope>
    <source>
        <strain evidence="2">MYP1-1</strain>
    </source>
</reference>
<dbReference type="RefSeq" id="WP_228848827.1">
    <property type="nucleotide sequence ID" value="NZ_JADCKQ010000007.1"/>
</dbReference>
<dbReference type="InterPro" id="IPR005546">
    <property type="entry name" value="Autotransporte_beta"/>
</dbReference>
<gene>
    <name evidence="2" type="ORF">H1D41_10280</name>
</gene>
<proteinExistence type="predicted"/>
<dbReference type="Pfam" id="PF22352">
    <property type="entry name" value="K319L-like_PKD"/>
    <property type="match status" value="2"/>
</dbReference>
<feature type="domain" description="Autotransporter" evidence="1">
    <location>
        <begin position="340"/>
        <end position="587"/>
    </location>
</feature>
<dbReference type="InterPro" id="IPR036709">
    <property type="entry name" value="Autotransporte_beta_dom_sf"/>
</dbReference>